<sequence length="28" mass="3447">MLYNRIQWYCLIVWPSCRDSCSSPCMYQ</sequence>
<proteinExistence type="predicted"/>
<reference evidence="1" key="2">
    <citation type="journal article" date="2015" name="Fish Shellfish Immunol.">
        <title>Early steps in the European eel (Anguilla anguilla)-Vibrio vulnificus interaction in the gills: Role of the RtxA13 toxin.</title>
        <authorList>
            <person name="Callol A."/>
            <person name="Pajuelo D."/>
            <person name="Ebbesson L."/>
            <person name="Teles M."/>
            <person name="MacKenzie S."/>
            <person name="Amaro C."/>
        </authorList>
    </citation>
    <scope>NUCLEOTIDE SEQUENCE</scope>
</reference>
<protein>
    <submittedName>
        <fullName evidence="1">Uncharacterized protein</fullName>
    </submittedName>
</protein>
<name>A0A0E9V7N6_ANGAN</name>
<dbReference type="AlphaFoldDB" id="A0A0E9V7N6"/>
<dbReference type="EMBL" id="GBXM01035354">
    <property type="protein sequence ID" value="JAH73223.1"/>
    <property type="molecule type" value="Transcribed_RNA"/>
</dbReference>
<organism evidence="1">
    <name type="scientific">Anguilla anguilla</name>
    <name type="common">European freshwater eel</name>
    <name type="synonym">Muraena anguilla</name>
    <dbReference type="NCBI Taxonomy" id="7936"/>
    <lineage>
        <taxon>Eukaryota</taxon>
        <taxon>Metazoa</taxon>
        <taxon>Chordata</taxon>
        <taxon>Craniata</taxon>
        <taxon>Vertebrata</taxon>
        <taxon>Euteleostomi</taxon>
        <taxon>Actinopterygii</taxon>
        <taxon>Neopterygii</taxon>
        <taxon>Teleostei</taxon>
        <taxon>Anguilliformes</taxon>
        <taxon>Anguillidae</taxon>
        <taxon>Anguilla</taxon>
    </lineage>
</organism>
<evidence type="ECO:0000313" key="1">
    <source>
        <dbReference type="EMBL" id="JAH73223.1"/>
    </source>
</evidence>
<accession>A0A0E9V7N6</accession>
<reference evidence="1" key="1">
    <citation type="submission" date="2014-11" db="EMBL/GenBank/DDBJ databases">
        <authorList>
            <person name="Amaro Gonzalez C."/>
        </authorList>
    </citation>
    <scope>NUCLEOTIDE SEQUENCE</scope>
</reference>